<organism evidence="3 4">
    <name type="scientific">Mycolicibacillus koreensis</name>
    <dbReference type="NCBI Taxonomy" id="1069220"/>
    <lineage>
        <taxon>Bacteria</taxon>
        <taxon>Bacillati</taxon>
        <taxon>Actinomycetota</taxon>
        <taxon>Actinomycetes</taxon>
        <taxon>Mycobacteriales</taxon>
        <taxon>Mycobacteriaceae</taxon>
        <taxon>Mycolicibacillus</taxon>
    </lineage>
</organism>
<proteinExistence type="predicted"/>
<accession>A0AA91PC45</accession>
<keyword evidence="4" id="KW-1185">Reference proteome</keyword>
<evidence type="ECO:0000313" key="4">
    <source>
        <dbReference type="Proteomes" id="UP000193577"/>
    </source>
</evidence>
<feature type="compositionally biased region" description="Pro residues" evidence="1">
    <location>
        <begin position="1"/>
        <end position="31"/>
    </location>
</feature>
<sequence>MSAPPPGVPPPSGPWSPPPPPPGWSPYPPAVKGPRRWPGWLAAAVVAGSIAGLVTVVVMTRGDDAGPVEEPVAQTKTVTASPPPPPEPLPAEQADEKTCAGWDDARSTVLDAASALSVIPDGMDVLSPEVQTHPDWKAGVAKASRLFEQAADTLADAKAAGTSPMLGHVTDTTVGTLRTVSVAYETFAPESGNAFDAFHESQLTMDWLCP</sequence>
<evidence type="ECO:0000313" key="3">
    <source>
        <dbReference type="EMBL" id="OSC31473.1"/>
    </source>
</evidence>
<dbReference type="Proteomes" id="UP000193577">
    <property type="component" value="Unassembled WGS sequence"/>
</dbReference>
<evidence type="ECO:0000256" key="1">
    <source>
        <dbReference type="SAM" id="MobiDB-lite"/>
    </source>
</evidence>
<keyword evidence="2" id="KW-1133">Transmembrane helix</keyword>
<gene>
    <name evidence="3" type="ORF">B8W67_16120</name>
</gene>
<comment type="caution">
    <text evidence="3">The sequence shown here is derived from an EMBL/GenBank/DDBJ whole genome shotgun (WGS) entry which is preliminary data.</text>
</comment>
<name>A0AA91PC45_9MYCO</name>
<evidence type="ECO:0000256" key="2">
    <source>
        <dbReference type="SAM" id="Phobius"/>
    </source>
</evidence>
<keyword evidence="2" id="KW-0812">Transmembrane</keyword>
<reference evidence="3 4" key="1">
    <citation type="submission" date="2017-04" db="EMBL/GenBank/DDBJ databases">
        <title>The new phylogeny of genus Mycobacterium.</title>
        <authorList>
            <person name="Tortoli E."/>
            <person name="Trovato A."/>
            <person name="Cirillo D.M."/>
        </authorList>
    </citation>
    <scope>NUCLEOTIDE SEQUENCE [LARGE SCALE GENOMIC DNA]</scope>
    <source>
        <strain evidence="3 4">KCTC 19819</strain>
    </source>
</reference>
<feature type="region of interest" description="Disordered" evidence="1">
    <location>
        <begin position="66"/>
        <end position="93"/>
    </location>
</feature>
<dbReference type="AlphaFoldDB" id="A0AA91PC45"/>
<feature type="transmembrane region" description="Helical" evidence="2">
    <location>
        <begin position="37"/>
        <end position="59"/>
    </location>
</feature>
<feature type="region of interest" description="Disordered" evidence="1">
    <location>
        <begin position="1"/>
        <end position="33"/>
    </location>
</feature>
<keyword evidence="2" id="KW-0472">Membrane</keyword>
<protein>
    <submittedName>
        <fullName evidence="3">Uncharacterized protein</fullName>
    </submittedName>
</protein>
<dbReference type="EMBL" id="NCXO01000043">
    <property type="protein sequence ID" value="OSC31473.1"/>
    <property type="molecule type" value="Genomic_DNA"/>
</dbReference>